<evidence type="ECO:0000313" key="3">
    <source>
        <dbReference type="EMBL" id="QJR09497.1"/>
    </source>
</evidence>
<reference evidence="3 4" key="1">
    <citation type="submission" date="2020-04" db="EMBL/GenBank/DDBJ databases">
        <title>Usitatibacter rugosus gen. nov., sp. nov. and Usitatibacter palustris sp. nov., novel members of Usitatibacteraceae fam. nov. within the order Nitrosomonadales isolated from soil.</title>
        <authorList>
            <person name="Huber K.J."/>
            <person name="Neumann-Schaal M."/>
            <person name="Geppert A."/>
            <person name="Luckner M."/>
            <person name="Wanner G."/>
            <person name="Overmann J."/>
        </authorList>
    </citation>
    <scope>NUCLEOTIDE SEQUENCE [LARGE SCALE GENOMIC DNA]</scope>
    <source>
        <strain evidence="3 4">0125_3</strain>
    </source>
</reference>
<feature type="compositionally biased region" description="Basic and acidic residues" evidence="1">
    <location>
        <begin position="105"/>
        <end position="114"/>
    </location>
</feature>
<keyword evidence="2" id="KW-0472">Membrane</keyword>
<keyword evidence="2" id="KW-1133">Transmembrane helix</keyword>
<feature type="region of interest" description="Disordered" evidence="1">
    <location>
        <begin position="93"/>
        <end position="130"/>
    </location>
</feature>
<dbReference type="EMBL" id="CP053069">
    <property type="protein sequence ID" value="QJR09497.1"/>
    <property type="molecule type" value="Genomic_DNA"/>
</dbReference>
<accession>A0A6M4GV39</accession>
<sequence>MNTLPNDPADPLRAREKEAVHNVRALVDELERDESRRRKRVWYLLAALIPFAFVVGIVLVRTKEDPARLAADQTRACELAWWAANSGKFEREMREANPGMPNNEIGKKLEKERPSLMATAKTECNSTAKK</sequence>
<dbReference type="Proteomes" id="UP000501534">
    <property type="component" value="Chromosome"/>
</dbReference>
<proteinExistence type="predicted"/>
<evidence type="ECO:0000256" key="1">
    <source>
        <dbReference type="SAM" id="MobiDB-lite"/>
    </source>
</evidence>
<dbReference type="AlphaFoldDB" id="A0A6M4GV39"/>
<keyword evidence="2" id="KW-0812">Transmembrane</keyword>
<organism evidence="3 4">
    <name type="scientific">Usitatibacter rugosus</name>
    <dbReference type="NCBI Taxonomy" id="2732067"/>
    <lineage>
        <taxon>Bacteria</taxon>
        <taxon>Pseudomonadati</taxon>
        <taxon>Pseudomonadota</taxon>
        <taxon>Betaproteobacteria</taxon>
        <taxon>Nitrosomonadales</taxon>
        <taxon>Usitatibacteraceae</taxon>
        <taxon>Usitatibacter</taxon>
    </lineage>
</organism>
<feature type="transmembrane region" description="Helical" evidence="2">
    <location>
        <begin position="41"/>
        <end position="60"/>
    </location>
</feature>
<evidence type="ECO:0000313" key="4">
    <source>
        <dbReference type="Proteomes" id="UP000501534"/>
    </source>
</evidence>
<evidence type="ECO:0000256" key="2">
    <source>
        <dbReference type="SAM" id="Phobius"/>
    </source>
</evidence>
<dbReference type="KEGG" id="uru:DSM104443_00541"/>
<gene>
    <name evidence="3" type="ORF">DSM104443_00541</name>
</gene>
<keyword evidence="4" id="KW-1185">Reference proteome</keyword>
<protein>
    <submittedName>
        <fullName evidence="3">Uncharacterized protein</fullName>
    </submittedName>
</protein>
<name>A0A6M4GV39_9PROT</name>
<dbReference type="RefSeq" id="WP_171089248.1">
    <property type="nucleotide sequence ID" value="NZ_CP053069.1"/>
</dbReference>